<keyword evidence="1" id="KW-0812">Transmembrane</keyword>
<accession>A0ABN6ETZ8</accession>
<sequence>MFIIYGIRSKEHPVQYTHNVYCDNCGHTNHTAQAFTKYAHLFWIPFFITSRPILLTCDNCDHIMDKRELSKEDKKRVNQAFFTPLNTLPFFLGVGLLLLAAFLYHLDNQEIRQKELAMLDQPQVNDIYIADYSKLFNGIDFEGYNFGALKITSLQEDGISFAVSITSYRSDYGVERKLREGFPDPDSFVDDEILIPYDDVRKLYNSGTFSGIHREKADNP</sequence>
<keyword evidence="1" id="KW-1133">Transmembrane helix</keyword>
<name>A0ABN6ETZ8_9BACT</name>
<dbReference type="RefSeq" id="WP_229590649.1">
    <property type="nucleotide sequence ID" value="NZ_AP024485.1"/>
</dbReference>
<dbReference type="EMBL" id="AP024485">
    <property type="protein sequence ID" value="BCS88655.1"/>
    <property type="molecule type" value="Genomic_DNA"/>
</dbReference>
<feature type="transmembrane region" description="Helical" evidence="1">
    <location>
        <begin position="80"/>
        <end position="104"/>
    </location>
</feature>
<evidence type="ECO:0000313" key="2">
    <source>
        <dbReference type="EMBL" id="BCS88655.1"/>
    </source>
</evidence>
<gene>
    <name evidence="2" type="ORF">PSDVSF_18970</name>
</gene>
<keyword evidence="3" id="KW-1185">Reference proteome</keyword>
<reference evidence="2" key="1">
    <citation type="journal article" date="2022" name="Arch. Microbiol.">
        <title>Pseudodesulfovibrio sediminis sp. nov., a mesophilic and neutrophilic sulfate-reducing bacterium isolated from sediment of a brackish lake.</title>
        <authorList>
            <person name="Takahashi A."/>
            <person name="Kojima H."/>
            <person name="Watanabe M."/>
            <person name="Fukui M."/>
        </authorList>
    </citation>
    <scope>NUCLEOTIDE SEQUENCE</scope>
    <source>
        <strain evidence="2">SF6</strain>
    </source>
</reference>
<keyword evidence="1" id="KW-0472">Membrane</keyword>
<evidence type="ECO:0000313" key="3">
    <source>
        <dbReference type="Proteomes" id="UP001053296"/>
    </source>
</evidence>
<proteinExistence type="predicted"/>
<evidence type="ECO:0000256" key="1">
    <source>
        <dbReference type="SAM" id="Phobius"/>
    </source>
</evidence>
<organism evidence="2 3">
    <name type="scientific">Pseudodesulfovibrio sediminis</name>
    <dbReference type="NCBI Taxonomy" id="2810563"/>
    <lineage>
        <taxon>Bacteria</taxon>
        <taxon>Pseudomonadati</taxon>
        <taxon>Thermodesulfobacteriota</taxon>
        <taxon>Desulfovibrionia</taxon>
        <taxon>Desulfovibrionales</taxon>
        <taxon>Desulfovibrionaceae</taxon>
    </lineage>
</organism>
<evidence type="ECO:0008006" key="4">
    <source>
        <dbReference type="Google" id="ProtNLM"/>
    </source>
</evidence>
<dbReference type="Proteomes" id="UP001053296">
    <property type="component" value="Chromosome"/>
</dbReference>
<protein>
    <recommendedName>
        <fullName evidence="4">Zinc-ribbon 15 domain-containing protein</fullName>
    </recommendedName>
</protein>